<evidence type="ECO:0000256" key="5">
    <source>
        <dbReference type="ARBA" id="ARBA00022833"/>
    </source>
</evidence>
<evidence type="ECO:0000256" key="2">
    <source>
        <dbReference type="ARBA" id="ARBA00012483"/>
    </source>
</evidence>
<evidence type="ECO:0000256" key="4">
    <source>
        <dbReference type="ARBA" id="ARBA00022771"/>
    </source>
</evidence>
<dbReference type="EMBL" id="PDCK01000040">
    <property type="protein sequence ID" value="PRQ53710.1"/>
    <property type="molecule type" value="Genomic_DNA"/>
</dbReference>
<dbReference type="SMART" id="SM00184">
    <property type="entry name" value="RING"/>
    <property type="match status" value="1"/>
</dbReference>
<dbReference type="PROSITE" id="PS50089">
    <property type="entry name" value="ZF_RING_2"/>
    <property type="match status" value="1"/>
</dbReference>
<dbReference type="PANTHER" id="PTHR15710">
    <property type="entry name" value="E3 UBIQUITIN-PROTEIN LIGASE PRAJA"/>
    <property type="match status" value="1"/>
</dbReference>
<protein>
    <recommendedName>
        <fullName evidence="2">RING-type E3 ubiquitin transferase</fullName>
        <ecNumber evidence="2">2.3.2.27</ecNumber>
    </recommendedName>
</protein>
<evidence type="ECO:0000256" key="3">
    <source>
        <dbReference type="ARBA" id="ARBA00022723"/>
    </source>
</evidence>
<proteinExistence type="predicted"/>
<keyword evidence="5" id="KW-0862">Zinc</keyword>
<name>A0A2P6S4V3_ROSCH</name>
<reference evidence="8 9" key="1">
    <citation type="journal article" date="2018" name="Nat. Genet.">
        <title>The Rosa genome provides new insights in the design of modern roses.</title>
        <authorList>
            <person name="Bendahmane M."/>
        </authorList>
    </citation>
    <scope>NUCLEOTIDE SEQUENCE [LARGE SCALE GENOMIC DNA]</scope>
    <source>
        <strain evidence="9">cv. Old Blush</strain>
    </source>
</reference>
<feature type="domain" description="RING-type" evidence="7">
    <location>
        <begin position="144"/>
        <end position="188"/>
    </location>
</feature>
<dbReference type="GO" id="GO:0008270">
    <property type="term" value="F:zinc ion binding"/>
    <property type="evidence" value="ECO:0007669"/>
    <property type="project" value="UniProtKB-KW"/>
</dbReference>
<dbReference type="InterPro" id="IPR001841">
    <property type="entry name" value="Znf_RING"/>
</dbReference>
<comment type="catalytic activity">
    <reaction evidence="1">
        <text>S-ubiquitinyl-[E2 ubiquitin-conjugating enzyme]-L-cysteine + [acceptor protein]-L-lysine = [E2 ubiquitin-conjugating enzyme]-L-cysteine + N(6)-ubiquitinyl-[acceptor protein]-L-lysine.</text>
        <dbReference type="EC" id="2.3.2.27"/>
    </reaction>
</comment>
<sequence length="202" mass="22665">MIRHLSRIGIPQEEQPTILDKLFGVLRTAFPEGRILVLIAQVTLRLLGSFDDLDTISAVICRSPNFTFGLEYWVPDEVRCETHTVSGVDYHGTTTPIDRLLLESFEALPRIVRFIPATRSSIESLQKVRLDSLEAATIKQNPSCNICRDDFAEGSADQLVTPLPCAHCYHADCFIMWLEVNHLCPLCRYAMPNVEEGQSSSS</sequence>
<keyword evidence="3" id="KW-0479">Metal-binding</keyword>
<evidence type="ECO:0000313" key="9">
    <source>
        <dbReference type="Proteomes" id="UP000238479"/>
    </source>
</evidence>
<dbReference type="AlphaFoldDB" id="A0A2P6S4V3"/>
<dbReference type="Gene3D" id="3.30.40.10">
    <property type="entry name" value="Zinc/RING finger domain, C3HC4 (zinc finger)"/>
    <property type="match status" value="1"/>
</dbReference>
<dbReference type="InterPro" id="IPR013083">
    <property type="entry name" value="Znf_RING/FYVE/PHD"/>
</dbReference>
<evidence type="ECO:0000259" key="7">
    <source>
        <dbReference type="PROSITE" id="PS50089"/>
    </source>
</evidence>
<organism evidence="8 9">
    <name type="scientific">Rosa chinensis</name>
    <name type="common">China rose</name>
    <dbReference type="NCBI Taxonomy" id="74649"/>
    <lineage>
        <taxon>Eukaryota</taxon>
        <taxon>Viridiplantae</taxon>
        <taxon>Streptophyta</taxon>
        <taxon>Embryophyta</taxon>
        <taxon>Tracheophyta</taxon>
        <taxon>Spermatophyta</taxon>
        <taxon>Magnoliopsida</taxon>
        <taxon>eudicotyledons</taxon>
        <taxon>Gunneridae</taxon>
        <taxon>Pentapetalae</taxon>
        <taxon>rosids</taxon>
        <taxon>fabids</taxon>
        <taxon>Rosales</taxon>
        <taxon>Rosaceae</taxon>
        <taxon>Rosoideae</taxon>
        <taxon>Rosoideae incertae sedis</taxon>
        <taxon>Rosa</taxon>
    </lineage>
</organism>
<dbReference type="SUPFAM" id="SSF57850">
    <property type="entry name" value="RING/U-box"/>
    <property type="match status" value="1"/>
</dbReference>
<keyword evidence="9" id="KW-1185">Reference proteome</keyword>
<dbReference type="EC" id="2.3.2.27" evidence="2"/>
<dbReference type="PANTHER" id="PTHR15710:SF229">
    <property type="entry name" value="E3 UBIQUITIN-PROTEIN LIGASE RNF181-LIKE"/>
    <property type="match status" value="1"/>
</dbReference>
<dbReference type="Pfam" id="PF13639">
    <property type="entry name" value="zf-RING_2"/>
    <property type="match status" value="1"/>
</dbReference>
<gene>
    <name evidence="8" type="ORF">RchiOBHm_Chr2g0169511</name>
</gene>
<dbReference type="GO" id="GO:0016567">
    <property type="term" value="P:protein ubiquitination"/>
    <property type="evidence" value="ECO:0007669"/>
    <property type="project" value="TreeGrafter"/>
</dbReference>
<comment type="caution">
    <text evidence="8">The sequence shown here is derived from an EMBL/GenBank/DDBJ whole genome shotgun (WGS) entry which is preliminary data.</text>
</comment>
<dbReference type="GO" id="GO:0005737">
    <property type="term" value="C:cytoplasm"/>
    <property type="evidence" value="ECO:0007669"/>
    <property type="project" value="TreeGrafter"/>
</dbReference>
<evidence type="ECO:0000256" key="1">
    <source>
        <dbReference type="ARBA" id="ARBA00000900"/>
    </source>
</evidence>
<evidence type="ECO:0000256" key="6">
    <source>
        <dbReference type="PROSITE-ProRule" id="PRU00175"/>
    </source>
</evidence>
<dbReference type="GO" id="GO:0061630">
    <property type="term" value="F:ubiquitin protein ligase activity"/>
    <property type="evidence" value="ECO:0007669"/>
    <property type="project" value="UniProtKB-EC"/>
</dbReference>
<accession>A0A2P6S4V3</accession>
<evidence type="ECO:0000313" key="8">
    <source>
        <dbReference type="EMBL" id="PRQ53710.1"/>
    </source>
</evidence>
<keyword evidence="4 6" id="KW-0863">Zinc-finger</keyword>
<dbReference type="STRING" id="74649.A0A2P6S4V3"/>
<dbReference type="Gramene" id="PRQ53710">
    <property type="protein sequence ID" value="PRQ53710"/>
    <property type="gene ID" value="RchiOBHm_Chr2g0169511"/>
</dbReference>
<dbReference type="Proteomes" id="UP000238479">
    <property type="component" value="Chromosome 2"/>
</dbReference>
<dbReference type="OrthoDB" id="1194598at2759"/>